<reference evidence="7" key="1">
    <citation type="submission" date="2020-05" db="EMBL/GenBank/DDBJ databases">
        <title>Identification of trans-AT polyketide cluster in two marine bacteria, producers of a novel glutaramide-containing polyketide sesbanimide D and analogs.</title>
        <authorList>
            <person name="Kacar D."/>
            <person name="Rodriguez P."/>
            <person name="Canedo L."/>
            <person name="Gonzalez E."/>
            <person name="Galan B."/>
            <person name="De La Calle F."/>
            <person name="Garcia J.L."/>
        </authorList>
    </citation>
    <scope>NUCLEOTIDE SEQUENCE</scope>
    <source>
        <strain evidence="7">PHM038</strain>
    </source>
</reference>
<dbReference type="CDD" id="cd06662">
    <property type="entry name" value="SURF1"/>
    <property type="match status" value="1"/>
</dbReference>
<dbReference type="EMBL" id="JABFCZ010000007">
    <property type="protein sequence ID" value="MBD1546068.1"/>
    <property type="molecule type" value="Genomic_DNA"/>
</dbReference>
<keyword evidence="3 6" id="KW-0812">Transmembrane</keyword>
<evidence type="ECO:0000256" key="4">
    <source>
        <dbReference type="ARBA" id="ARBA00022989"/>
    </source>
</evidence>
<gene>
    <name evidence="7" type="ORF">HK439_07335</name>
</gene>
<feature type="transmembrane region" description="Helical" evidence="6">
    <location>
        <begin position="234"/>
        <end position="256"/>
    </location>
</feature>
<evidence type="ECO:0000256" key="1">
    <source>
        <dbReference type="ARBA" id="ARBA00004370"/>
    </source>
</evidence>
<evidence type="ECO:0000256" key="2">
    <source>
        <dbReference type="ARBA" id="ARBA00007165"/>
    </source>
</evidence>
<keyword evidence="4 6" id="KW-1133">Transmembrane helix</keyword>
<evidence type="ECO:0000256" key="3">
    <source>
        <dbReference type="ARBA" id="ARBA00022692"/>
    </source>
</evidence>
<keyword evidence="5 6" id="KW-0472">Membrane</keyword>
<organism evidence="7 8">
    <name type="scientific">Roseibium aggregatum</name>
    <dbReference type="NCBI Taxonomy" id="187304"/>
    <lineage>
        <taxon>Bacteria</taxon>
        <taxon>Pseudomonadati</taxon>
        <taxon>Pseudomonadota</taxon>
        <taxon>Alphaproteobacteria</taxon>
        <taxon>Hyphomicrobiales</taxon>
        <taxon>Stappiaceae</taxon>
        <taxon>Roseibium</taxon>
    </lineage>
</organism>
<accession>A0A926S473</accession>
<comment type="subcellular location">
    <subcellularLocation>
        <location evidence="6">Cell membrane</location>
        <topology evidence="6">Multi-pass membrane protein</topology>
    </subcellularLocation>
    <subcellularLocation>
        <location evidence="1">Membrane</location>
    </subcellularLocation>
</comment>
<dbReference type="Pfam" id="PF02104">
    <property type="entry name" value="SURF1"/>
    <property type="match status" value="1"/>
</dbReference>
<name>A0A926S473_9HYPH</name>
<sequence length="270" mass="29841">MPRRVVLTSKTAAGNSSPFRKLLWPFIAAVCALAVLLKLGFWQVDRLAWKEALIAKVAEDLQMDPVPAPGPDQWPAMDLDEADYRHVMTGGHFLDGAAQYYIALSQAKGKYSGPGYFIYSPFETGEGWLVMVNRGFIPQDLPPDIKKEVFTPPPGTVRIEGVLRRSEKPNWATPETDVKNRIWFARDTEDMASILGVPDEKLAPYSIDLDARYTPASGLPQAGETIVKFKNDHLGYALTWFGLAATLVGVFLTYAVSLLRRARAEKNGGA</sequence>
<dbReference type="InterPro" id="IPR002994">
    <property type="entry name" value="Surf1/Shy1"/>
</dbReference>
<evidence type="ECO:0000313" key="8">
    <source>
        <dbReference type="Proteomes" id="UP000598467"/>
    </source>
</evidence>
<evidence type="ECO:0000256" key="5">
    <source>
        <dbReference type="ARBA" id="ARBA00023136"/>
    </source>
</evidence>
<comment type="similarity">
    <text evidence="2 6">Belongs to the SURF1 family.</text>
</comment>
<comment type="caution">
    <text evidence="7">The sequence shown here is derived from an EMBL/GenBank/DDBJ whole genome shotgun (WGS) entry which is preliminary data.</text>
</comment>
<dbReference type="GO" id="GO:0005886">
    <property type="term" value="C:plasma membrane"/>
    <property type="evidence" value="ECO:0007669"/>
    <property type="project" value="UniProtKB-SubCell"/>
</dbReference>
<dbReference type="PANTHER" id="PTHR23427:SF2">
    <property type="entry name" value="SURFEIT LOCUS PROTEIN 1"/>
    <property type="match status" value="1"/>
</dbReference>
<dbReference type="PANTHER" id="PTHR23427">
    <property type="entry name" value="SURFEIT LOCUS PROTEIN"/>
    <property type="match status" value="1"/>
</dbReference>
<proteinExistence type="inferred from homology"/>
<dbReference type="Proteomes" id="UP000598467">
    <property type="component" value="Unassembled WGS sequence"/>
</dbReference>
<evidence type="ECO:0000313" key="7">
    <source>
        <dbReference type="EMBL" id="MBD1546068.1"/>
    </source>
</evidence>
<dbReference type="PROSITE" id="PS50895">
    <property type="entry name" value="SURF1"/>
    <property type="match status" value="1"/>
</dbReference>
<feature type="transmembrane region" description="Helical" evidence="6">
    <location>
        <begin position="22"/>
        <end position="41"/>
    </location>
</feature>
<protein>
    <recommendedName>
        <fullName evidence="6">SURF1-like protein</fullName>
    </recommendedName>
</protein>
<dbReference type="AlphaFoldDB" id="A0A926S473"/>
<keyword evidence="6" id="KW-1003">Cell membrane</keyword>
<dbReference type="InterPro" id="IPR045214">
    <property type="entry name" value="Surf1/Surf4"/>
</dbReference>
<evidence type="ECO:0000256" key="6">
    <source>
        <dbReference type="RuleBase" id="RU363076"/>
    </source>
</evidence>